<protein>
    <submittedName>
        <fullName evidence="2">Uncharacterized protein</fullName>
    </submittedName>
</protein>
<evidence type="ECO:0000313" key="3">
    <source>
        <dbReference type="Proteomes" id="UP001415857"/>
    </source>
</evidence>
<name>A0AAP0SEM3_LIQFO</name>
<sequence length="96" mass="10832">MSDKEQRTGEMEIVNFSSDSDNSLSSSETNVYDEDELAKPPPPVARSNFLEGVEDNEVEPGLVSEAMGMEPFNLKEERDDGFFDKEGYYIQVKETL</sequence>
<organism evidence="2 3">
    <name type="scientific">Liquidambar formosana</name>
    <name type="common">Formosan gum</name>
    <dbReference type="NCBI Taxonomy" id="63359"/>
    <lineage>
        <taxon>Eukaryota</taxon>
        <taxon>Viridiplantae</taxon>
        <taxon>Streptophyta</taxon>
        <taxon>Embryophyta</taxon>
        <taxon>Tracheophyta</taxon>
        <taxon>Spermatophyta</taxon>
        <taxon>Magnoliopsida</taxon>
        <taxon>eudicotyledons</taxon>
        <taxon>Gunneridae</taxon>
        <taxon>Pentapetalae</taxon>
        <taxon>Saxifragales</taxon>
        <taxon>Altingiaceae</taxon>
        <taxon>Liquidambar</taxon>
    </lineage>
</organism>
<evidence type="ECO:0000256" key="1">
    <source>
        <dbReference type="SAM" id="MobiDB-lite"/>
    </source>
</evidence>
<accession>A0AAP0SEM3</accession>
<gene>
    <name evidence="2" type="ORF">L1049_020921</name>
</gene>
<feature type="compositionally biased region" description="Basic and acidic residues" evidence="1">
    <location>
        <begin position="1"/>
        <end position="10"/>
    </location>
</feature>
<feature type="region of interest" description="Disordered" evidence="1">
    <location>
        <begin position="1"/>
        <end position="48"/>
    </location>
</feature>
<proteinExistence type="predicted"/>
<evidence type="ECO:0000313" key="2">
    <source>
        <dbReference type="EMBL" id="KAK9292939.1"/>
    </source>
</evidence>
<dbReference type="EMBL" id="JBBPBK010000001">
    <property type="protein sequence ID" value="KAK9292939.1"/>
    <property type="molecule type" value="Genomic_DNA"/>
</dbReference>
<keyword evidence="3" id="KW-1185">Reference proteome</keyword>
<dbReference type="Proteomes" id="UP001415857">
    <property type="component" value="Unassembled WGS sequence"/>
</dbReference>
<dbReference type="AlphaFoldDB" id="A0AAP0SEM3"/>
<comment type="caution">
    <text evidence="2">The sequence shown here is derived from an EMBL/GenBank/DDBJ whole genome shotgun (WGS) entry which is preliminary data.</text>
</comment>
<feature type="compositionally biased region" description="Low complexity" evidence="1">
    <location>
        <begin position="17"/>
        <end position="27"/>
    </location>
</feature>
<reference evidence="2 3" key="1">
    <citation type="journal article" date="2024" name="Plant J.">
        <title>Genome sequences and population genomics reveal climatic adaptation and genomic divergence between two closely related sweetgum species.</title>
        <authorList>
            <person name="Xu W.Q."/>
            <person name="Ren C.Q."/>
            <person name="Zhang X.Y."/>
            <person name="Comes H.P."/>
            <person name="Liu X.H."/>
            <person name="Li Y.G."/>
            <person name="Kettle C.J."/>
            <person name="Jalonen R."/>
            <person name="Gaisberger H."/>
            <person name="Ma Y.Z."/>
            <person name="Qiu Y.X."/>
        </authorList>
    </citation>
    <scope>NUCLEOTIDE SEQUENCE [LARGE SCALE GENOMIC DNA]</scope>
    <source>
        <strain evidence="2">Hangzhou</strain>
    </source>
</reference>